<sequence>MKPMINPISTSPFSFTANILFCREMMYESLNNNDNEFEQNKTQSIPSVRIILARNIRRKHKDPKQPNVVITEATLVGGIETYAMVPALEEVLGVKELESLQYNMKLKAKQGLHII</sequence>
<evidence type="ECO:0000313" key="1">
    <source>
        <dbReference type="EMBL" id="KAA6357436.1"/>
    </source>
</evidence>
<reference evidence="1 2" key="1">
    <citation type="submission" date="2019-03" db="EMBL/GenBank/DDBJ databases">
        <title>Single cell metagenomics reveals metabolic interactions within the superorganism composed of flagellate Streblomastix strix and complex community of Bacteroidetes bacteria on its surface.</title>
        <authorList>
            <person name="Treitli S.C."/>
            <person name="Kolisko M."/>
            <person name="Husnik F."/>
            <person name="Keeling P."/>
            <person name="Hampl V."/>
        </authorList>
    </citation>
    <scope>NUCLEOTIDE SEQUENCE [LARGE SCALE GENOMIC DNA]</scope>
    <source>
        <strain evidence="1">ST1C</strain>
    </source>
</reference>
<protein>
    <submittedName>
        <fullName evidence="1">Uncharacterized protein</fullName>
    </submittedName>
</protein>
<accession>A0A5J4TFZ6</accession>
<proteinExistence type="predicted"/>
<dbReference type="EMBL" id="SNRW01031424">
    <property type="protein sequence ID" value="KAA6357436.1"/>
    <property type="molecule type" value="Genomic_DNA"/>
</dbReference>
<evidence type="ECO:0000313" key="2">
    <source>
        <dbReference type="Proteomes" id="UP000324800"/>
    </source>
</evidence>
<comment type="caution">
    <text evidence="1">The sequence shown here is derived from an EMBL/GenBank/DDBJ whole genome shotgun (WGS) entry which is preliminary data.</text>
</comment>
<gene>
    <name evidence="1" type="ORF">EZS28_047037</name>
</gene>
<dbReference type="AlphaFoldDB" id="A0A5J4TFZ6"/>
<organism evidence="1 2">
    <name type="scientific">Streblomastix strix</name>
    <dbReference type="NCBI Taxonomy" id="222440"/>
    <lineage>
        <taxon>Eukaryota</taxon>
        <taxon>Metamonada</taxon>
        <taxon>Preaxostyla</taxon>
        <taxon>Oxymonadida</taxon>
        <taxon>Streblomastigidae</taxon>
        <taxon>Streblomastix</taxon>
    </lineage>
</organism>
<name>A0A5J4TFZ6_9EUKA</name>
<dbReference type="Proteomes" id="UP000324800">
    <property type="component" value="Unassembled WGS sequence"/>
</dbReference>